<sequence length="531" mass="60747">MESEQNEVTPELITANSSYNSLDSGIQSLLNEETAKIFAFLNVEERQKIRPVCKRWKKIVDETFGMKIRIKNSTSELISMCPNAIDVELNSMTIPFESGISFAQTVKILRFTSIVVTYNLANFLRNCCGITSLFFTNVVIDQPIGDEWSQKFWREETVALPLLEKLEIKCFNFAEGISDVTRLLHDRFDFGSLKEICILAQNPPTLPLELLFAETPDLTNAHCILQLLWKNQDSLTRFQIGRQNYPIIMKFLDKDKVREPAIPLGRNEYVAAIQLEEFLVHPYFREEWAPLLRTQFNIINLDIGSVNVSRWDDIRQVIIRNSSSLQCFTIGGLSFGQVWDCSVFESCHSLTTLNIMISHSHKFNMHRIPQQLLNLHLFGPVSMEEIMSIAENLVNLDSLKFSHLGRIAIAGGPEDERVNIALVKALLKLPKLRLLSFVVCSSLSIDWDRIAQWCRSIEGDDIVLEEHFYQMHGENCRNGLTLKISENFDRGGFDWDREVTIANTGETTEGSQSQLAHRRSVHFNLSTFSFP</sequence>
<organism evidence="2 3">
    <name type="scientific">Orchesella dallaii</name>
    <dbReference type="NCBI Taxonomy" id="48710"/>
    <lineage>
        <taxon>Eukaryota</taxon>
        <taxon>Metazoa</taxon>
        <taxon>Ecdysozoa</taxon>
        <taxon>Arthropoda</taxon>
        <taxon>Hexapoda</taxon>
        <taxon>Collembola</taxon>
        <taxon>Entomobryomorpha</taxon>
        <taxon>Entomobryoidea</taxon>
        <taxon>Orchesellidae</taxon>
        <taxon>Orchesellinae</taxon>
        <taxon>Orchesella</taxon>
    </lineage>
</organism>
<evidence type="ECO:0000313" key="3">
    <source>
        <dbReference type="Proteomes" id="UP001642540"/>
    </source>
</evidence>
<evidence type="ECO:0000313" key="2">
    <source>
        <dbReference type="EMBL" id="CAL8126868.1"/>
    </source>
</evidence>
<gene>
    <name evidence="2" type="ORF">ODALV1_LOCUS21589</name>
</gene>
<dbReference type="InterPro" id="IPR001810">
    <property type="entry name" value="F-box_dom"/>
</dbReference>
<dbReference type="Gene3D" id="3.80.10.10">
    <property type="entry name" value="Ribonuclease Inhibitor"/>
    <property type="match status" value="1"/>
</dbReference>
<comment type="caution">
    <text evidence="2">The sequence shown here is derived from an EMBL/GenBank/DDBJ whole genome shotgun (WGS) entry which is preliminary data.</text>
</comment>
<dbReference type="SUPFAM" id="SSF52047">
    <property type="entry name" value="RNI-like"/>
    <property type="match status" value="1"/>
</dbReference>
<proteinExistence type="predicted"/>
<feature type="domain" description="F-box" evidence="1">
    <location>
        <begin position="35"/>
        <end position="61"/>
    </location>
</feature>
<dbReference type="EMBL" id="CAXLJM020000072">
    <property type="protein sequence ID" value="CAL8126868.1"/>
    <property type="molecule type" value="Genomic_DNA"/>
</dbReference>
<name>A0ABP1RDP8_9HEXA</name>
<evidence type="ECO:0000259" key="1">
    <source>
        <dbReference type="Pfam" id="PF00646"/>
    </source>
</evidence>
<dbReference type="InterPro" id="IPR032675">
    <property type="entry name" value="LRR_dom_sf"/>
</dbReference>
<protein>
    <recommendedName>
        <fullName evidence="1">F-box domain-containing protein</fullName>
    </recommendedName>
</protein>
<keyword evidence="3" id="KW-1185">Reference proteome</keyword>
<dbReference type="Pfam" id="PF00646">
    <property type="entry name" value="F-box"/>
    <property type="match status" value="1"/>
</dbReference>
<reference evidence="2 3" key="1">
    <citation type="submission" date="2024-08" db="EMBL/GenBank/DDBJ databases">
        <authorList>
            <person name="Cucini C."/>
            <person name="Frati F."/>
        </authorList>
    </citation>
    <scope>NUCLEOTIDE SEQUENCE [LARGE SCALE GENOMIC DNA]</scope>
</reference>
<accession>A0ABP1RDP8</accession>
<dbReference type="Proteomes" id="UP001642540">
    <property type="component" value="Unassembled WGS sequence"/>
</dbReference>